<dbReference type="PROSITE" id="PS50110">
    <property type="entry name" value="RESPONSE_REGULATORY"/>
    <property type="match status" value="1"/>
</dbReference>
<dbReference type="SUPFAM" id="SSF46894">
    <property type="entry name" value="C-terminal effector domain of the bipartite response regulators"/>
    <property type="match status" value="1"/>
</dbReference>
<evidence type="ECO:0000259" key="7">
    <source>
        <dbReference type="PROSITE" id="PS50110"/>
    </source>
</evidence>
<dbReference type="SUPFAM" id="SSF52172">
    <property type="entry name" value="CheY-like"/>
    <property type="match status" value="1"/>
</dbReference>
<keyword evidence="1 5" id="KW-0597">Phosphoprotein</keyword>
<dbReference type="PROSITE" id="PS50043">
    <property type="entry name" value="HTH_LUXR_2"/>
    <property type="match status" value="1"/>
</dbReference>
<dbReference type="Pfam" id="PF00196">
    <property type="entry name" value="GerE"/>
    <property type="match status" value="1"/>
</dbReference>
<gene>
    <name evidence="8" type="ORF">GCM10010346_24040</name>
</gene>
<evidence type="ECO:0000256" key="2">
    <source>
        <dbReference type="ARBA" id="ARBA00023015"/>
    </source>
</evidence>
<proteinExistence type="predicted"/>
<dbReference type="SMART" id="SM00448">
    <property type="entry name" value="REC"/>
    <property type="match status" value="1"/>
</dbReference>
<dbReference type="InterPro" id="IPR011006">
    <property type="entry name" value="CheY-like_superfamily"/>
</dbReference>
<dbReference type="Proteomes" id="UP000599437">
    <property type="component" value="Unassembled WGS sequence"/>
</dbReference>
<dbReference type="GO" id="GO:0003677">
    <property type="term" value="F:DNA binding"/>
    <property type="evidence" value="ECO:0007669"/>
    <property type="project" value="UniProtKB-KW"/>
</dbReference>
<evidence type="ECO:0000256" key="1">
    <source>
        <dbReference type="ARBA" id="ARBA00022553"/>
    </source>
</evidence>
<dbReference type="InterPro" id="IPR058245">
    <property type="entry name" value="NreC/VraR/RcsB-like_REC"/>
</dbReference>
<evidence type="ECO:0000259" key="6">
    <source>
        <dbReference type="PROSITE" id="PS50043"/>
    </source>
</evidence>
<dbReference type="CDD" id="cd17535">
    <property type="entry name" value="REC_NarL-like"/>
    <property type="match status" value="1"/>
</dbReference>
<feature type="domain" description="Response regulatory" evidence="7">
    <location>
        <begin position="7"/>
        <end position="123"/>
    </location>
</feature>
<dbReference type="Pfam" id="PF00072">
    <property type="entry name" value="Response_reg"/>
    <property type="match status" value="1"/>
</dbReference>
<evidence type="ECO:0000256" key="5">
    <source>
        <dbReference type="PROSITE-ProRule" id="PRU00169"/>
    </source>
</evidence>
<evidence type="ECO:0000313" key="9">
    <source>
        <dbReference type="Proteomes" id="UP000599437"/>
    </source>
</evidence>
<organism evidence="8 9">
    <name type="scientific">Streptomyces chryseus</name>
    <dbReference type="NCBI Taxonomy" id="68186"/>
    <lineage>
        <taxon>Bacteria</taxon>
        <taxon>Bacillati</taxon>
        <taxon>Actinomycetota</taxon>
        <taxon>Actinomycetes</taxon>
        <taxon>Kitasatosporales</taxon>
        <taxon>Streptomycetaceae</taxon>
        <taxon>Streptomyces</taxon>
    </lineage>
</organism>
<keyword evidence="3 8" id="KW-0238">DNA-binding</keyword>
<sequence length="227" mass="24143">MGRMTIRLLIVDDDPLVRAGLTFMLGGADDIEIVGEAADGSEAAALTDRHRPDVVLMDIRMPVMDGLAATEVLRGRPDAPEVVVLTTFHADEQVLRALRAGAAGFVLKDTPPAQIVESVRRVAAGDPVLSPAVTRQLMSHVAESSADPRRPTAARRLDGLAEREREVAVGVGRGQSNAEIAATLYMSVPTVKTHVSRVLAKLGLNNRVQIALLVHDAGLLDEGGDVR</sequence>
<evidence type="ECO:0000256" key="3">
    <source>
        <dbReference type="ARBA" id="ARBA00023125"/>
    </source>
</evidence>
<dbReference type="InterPro" id="IPR000792">
    <property type="entry name" value="Tscrpt_reg_LuxR_C"/>
</dbReference>
<evidence type="ECO:0000256" key="4">
    <source>
        <dbReference type="ARBA" id="ARBA00023163"/>
    </source>
</evidence>
<dbReference type="PROSITE" id="PS00622">
    <property type="entry name" value="HTH_LUXR_1"/>
    <property type="match status" value="1"/>
</dbReference>
<dbReference type="PANTHER" id="PTHR43214:SF24">
    <property type="entry name" value="TRANSCRIPTIONAL REGULATORY PROTEIN NARL-RELATED"/>
    <property type="match status" value="1"/>
</dbReference>
<dbReference type="PRINTS" id="PR00038">
    <property type="entry name" value="HTHLUXR"/>
</dbReference>
<reference evidence="9" key="1">
    <citation type="journal article" date="2019" name="Int. J. Syst. Evol. Microbiol.">
        <title>The Global Catalogue of Microorganisms (GCM) 10K type strain sequencing project: providing services to taxonomists for standard genome sequencing and annotation.</title>
        <authorList>
            <consortium name="The Broad Institute Genomics Platform"/>
            <consortium name="The Broad Institute Genome Sequencing Center for Infectious Disease"/>
            <person name="Wu L."/>
            <person name="Ma J."/>
        </authorList>
    </citation>
    <scope>NUCLEOTIDE SEQUENCE [LARGE SCALE GENOMIC DNA]</scope>
    <source>
        <strain evidence="9">JCM 4737</strain>
    </source>
</reference>
<feature type="domain" description="HTH luxR-type" evidence="6">
    <location>
        <begin position="153"/>
        <end position="218"/>
    </location>
</feature>
<dbReference type="InterPro" id="IPR001789">
    <property type="entry name" value="Sig_transdc_resp-reg_receiver"/>
</dbReference>
<accession>A0ABQ3DR88</accession>
<dbReference type="PANTHER" id="PTHR43214">
    <property type="entry name" value="TWO-COMPONENT RESPONSE REGULATOR"/>
    <property type="match status" value="1"/>
</dbReference>
<dbReference type="InterPro" id="IPR016032">
    <property type="entry name" value="Sig_transdc_resp-reg_C-effctor"/>
</dbReference>
<keyword evidence="4" id="KW-0804">Transcription</keyword>
<dbReference type="SMART" id="SM00421">
    <property type="entry name" value="HTH_LUXR"/>
    <property type="match status" value="1"/>
</dbReference>
<keyword evidence="2" id="KW-0805">Transcription regulation</keyword>
<protein>
    <submittedName>
        <fullName evidence="8">DNA-binding response regulator</fullName>
    </submittedName>
</protein>
<dbReference type="Gene3D" id="3.40.50.2300">
    <property type="match status" value="1"/>
</dbReference>
<name>A0ABQ3DR88_9ACTN</name>
<keyword evidence="9" id="KW-1185">Reference proteome</keyword>
<dbReference type="CDD" id="cd06170">
    <property type="entry name" value="LuxR_C_like"/>
    <property type="match status" value="1"/>
</dbReference>
<comment type="caution">
    <text evidence="8">The sequence shown here is derived from an EMBL/GenBank/DDBJ whole genome shotgun (WGS) entry which is preliminary data.</text>
</comment>
<dbReference type="EMBL" id="BMVO01000005">
    <property type="protein sequence ID" value="GHB00356.1"/>
    <property type="molecule type" value="Genomic_DNA"/>
</dbReference>
<dbReference type="InterPro" id="IPR039420">
    <property type="entry name" value="WalR-like"/>
</dbReference>
<evidence type="ECO:0000313" key="8">
    <source>
        <dbReference type="EMBL" id="GHB00356.1"/>
    </source>
</evidence>
<feature type="modified residue" description="4-aspartylphosphate" evidence="5">
    <location>
        <position position="58"/>
    </location>
</feature>